<evidence type="ECO:0000313" key="2">
    <source>
        <dbReference type="Proteomes" id="UP001151760"/>
    </source>
</evidence>
<name>A0ABQ5ABZ8_9ASTR</name>
<protein>
    <submittedName>
        <fullName evidence="1">Uncharacterized protein</fullName>
    </submittedName>
</protein>
<accession>A0ABQ5ABZ8</accession>
<dbReference type="EMBL" id="BQNB010012051">
    <property type="protein sequence ID" value="GJS98523.1"/>
    <property type="molecule type" value="Genomic_DNA"/>
</dbReference>
<comment type="caution">
    <text evidence="1">The sequence shown here is derived from an EMBL/GenBank/DDBJ whole genome shotgun (WGS) entry which is preliminary data.</text>
</comment>
<sequence length="320" mass="37186">MDNPNITMEEYIILQEDKALSRGETFNWQTATYGKMEYCEDEDDCFTNFESEFPAIVLDDTSREALSWEPTVSPLNENEIDFRISFDESDEEVYTVNYDENSFSYKIIYVNNLKMDSENDKVNIPSFPSPEHEVSYSIDLDFFKDFKNEFSAIVYNDALTSKSDFLTEHIVSPQHIDEFNNETSLSEYDKKEQNVLYFNDLFPFNVIYPDDLKSDTGNDNDKIDIEQPMGDMYVIPLPNVINVDTQGSNKLLETSHDTSNKFFKTETFIKNLNVNIMTCNHLSNGMSFIFLIKNLYVSFGIPFNPKLFYKDGVKLEKGRT</sequence>
<reference evidence="1" key="2">
    <citation type="submission" date="2022-01" db="EMBL/GenBank/DDBJ databases">
        <authorList>
            <person name="Yamashiro T."/>
            <person name="Shiraishi A."/>
            <person name="Satake H."/>
            <person name="Nakayama K."/>
        </authorList>
    </citation>
    <scope>NUCLEOTIDE SEQUENCE</scope>
</reference>
<evidence type="ECO:0000313" key="1">
    <source>
        <dbReference type="EMBL" id="GJS98523.1"/>
    </source>
</evidence>
<reference evidence="1" key="1">
    <citation type="journal article" date="2022" name="Int. J. Mol. Sci.">
        <title>Draft Genome of Tanacetum Coccineum: Genomic Comparison of Closely Related Tanacetum-Family Plants.</title>
        <authorList>
            <person name="Yamashiro T."/>
            <person name="Shiraishi A."/>
            <person name="Nakayama K."/>
            <person name="Satake H."/>
        </authorList>
    </citation>
    <scope>NUCLEOTIDE SEQUENCE</scope>
</reference>
<gene>
    <name evidence="1" type="ORF">Tco_0819693</name>
</gene>
<dbReference type="Proteomes" id="UP001151760">
    <property type="component" value="Unassembled WGS sequence"/>
</dbReference>
<proteinExistence type="predicted"/>
<organism evidence="1 2">
    <name type="scientific">Tanacetum coccineum</name>
    <dbReference type="NCBI Taxonomy" id="301880"/>
    <lineage>
        <taxon>Eukaryota</taxon>
        <taxon>Viridiplantae</taxon>
        <taxon>Streptophyta</taxon>
        <taxon>Embryophyta</taxon>
        <taxon>Tracheophyta</taxon>
        <taxon>Spermatophyta</taxon>
        <taxon>Magnoliopsida</taxon>
        <taxon>eudicotyledons</taxon>
        <taxon>Gunneridae</taxon>
        <taxon>Pentapetalae</taxon>
        <taxon>asterids</taxon>
        <taxon>campanulids</taxon>
        <taxon>Asterales</taxon>
        <taxon>Asteraceae</taxon>
        <taxon>Asteroideae</taxon>
        <taxon>Anthemideae</taxon>
        <taxon>Anthemidinae</taxon>
        <taxon>Tanacetum</taxon>
    </lineage>
</organism>
<keyword evidence="2" id="KW-1185">Reference proteome</keyword>